<accession>A0A7J6SSD1</accession>
<comment type="caution">
    <text evidence="1">The sequence shown here is derived from an EMBL/GenBank/DDBJ whole genome shotgun (WGS) entry which is preliminary data.</text>
</comment>
<dbReference type="AlphaFoldDB" id="A0A7J6SSD1"/>
<name>A0A7J6SSD1_PEROL</name>
<dbReference type="Proteomes" id="UP000574390">
    <property type="component" value="Unassembled WGS sequence"/>
</dbReference>
<feature type="non-terminal residue" evidence="1">
    <location>
        <position position="130"/>
    </location>
</feature>
<evidence type="ECO:0000313" key="1">
    <source>
        <dbReference type="EMBL" id="KAF4735838.1"/>
    </source>
</evidence>
<gene>
    <name evidence="1" type="primary">ALP6_1</name>
    <name evidence="1" type="ORF">FOZ62_019395</name>
</gene>
<reference evidence="1 2" key="1">
    <citation type="submission" date="2020-04" db="EMBL/GenBank/DDBJ databases">
        <title>Perkinsus olseni comparative genomics.</title>
        <authorList>
            <person name="Bogema D.R."/>
        </authorList>
    </citation>
    <scope>NUCLEOTIDE SEQUENCE [LARGE SCALE GENOMIC DNA]</scope>
    <source>
        <strain evidence="1">ATCC PRA-205</strain>
    </source>
</reference>
<dbReference type="EMBL" id="JABANM010012524">
    <property type="protein sequence ID" value="KAF4735838.1"/>
    <property type="molecule type" value="Genomic_DNA"/>
</dbReference>
<proteinExistence type="predicted"/>
<dbReference type="Gene3D" id="3.30.420.40">
    <property type="match status" value="1"/>
</dbReference>
<evidence type="ECO:0000313" key="2">
    <source>
        <dbReference type="Proteomes" id="UP000574390"/>
    </source>
</evidence>
<feature type="non-terminal residue" evidence="1">
    <location>
        <position position="1"/>
    </location>
</feature>
<organism evidence="1 2">
    <name type="scientific">Perkinsus olseni</name>
    <name type="common">Perkinsus atlanticus</name>
    <dbReference type="NCBI Taxonomy" id="32597"/>
    <lineage>
        <taxon>Eukaryota</taxon>
        <taxon>Sar</taxon>
        <taxon>Alveolata</taxon>
        <taxon>Perkinsozoa</taxon>
        <taxon>Perkinsea</taxon>
        <taxon>Perkinsida</taxon>
        <taxon>Perkinsidae</taxon>
        <taxon>Perkinsus</taxon>
    </lineage>
</organism>
<protein>
    <submittedName>
        <fullName evidence="1">Spindle pole body component alp6</fullName>
    </submittedName>
</protein>
<sequence>FEWPVNYAALSALEHDTDRQFATGSVLSYDSTSQSVEIGDEDNLKQMLDSVLFSGRPGLEFCLNGGNALQSVLISSHEFLSEKARERLLEIMMEDVLYEKASQAGVLVGKRPPLALFANGKTSGIYVGMG</sequence>